<keyword evidence="5" id="KW-1185">Reference proteome</keyword>
<dbReference type="OrthoDB" id="9788270at2"/>
<accession>A0A2L1GP13</accession>
<comment type="pathway">
    <text evidence="1">Quinol/quinone metabolism; menaquinone biosynthesis.</text>
</comment>
<sequence>MLLVTATDLEMQALTAACVPARLPEQRLVCGVGPAEAAFRLGLFLAAAGASGQLPDCVLNIGIAGAYLHPGLPAPAVLDCCLATSEVLGDLGKCQHGRLLPLQSGCHDFFPLDAALGSRIRSRLEEAGFPVETGPFVTVSCASGDRDRADLLLARYPDALCENMEGAALALAAAHFGLPFAELRCVSNVVDEPERQHWCLQAACARCGEVAALLFEEKHTWIP</sequence>
<comment type="catalytic activity">
    <reaction evidence="1">
        <text>futalosine + H2O = dehypoxanthine futalosine + hypoxanthine</text>
        <dbReference type="Rhea" id="RHEA:25904"/>
        <dbReference type="ChEBI" id="CHEBI:15377"/>
        <dbReference type="ChEBI" id="CHEBI:17368"/>
        <dbReference type="ChEBI" id="CHEBI:58863"/>
        <dbReference type="ChEBI" id="CHEBI:58864"/>
        <dbReference type="EC" id="3.2.2.26"/>
    </reaction>
</comment>
<dbReference type="NCBIfam" id="TIGR03664">
    <property type="entry name" value="fut_nucase"/>
    <property type="match status" value="1"/>
</dbReference>
<dbReference type="PANTHER" id="PTHR46832">
    <property type="entry name" value="5'-METHYLTHIOADENOSINE/S-ADENOSYLHOMOCYSTEINE NUCLEOSIDASE"/>
    <property type="match status" value="1"/>
</dbReference>
<dbReference type="GO" id="GO:0008782">
    <property type="term" value="F:adenosylhomocysteine nucleosidase activity"/>
    <property type="evidence" value="ECO:0007669"/>
    <property type="project" value="TreeGrafter"/>
</dbReference>
<dbReference type="InterPro" id="IPR019963">
    <property type="entry name" value="FL_hydrolase_MqnB"/>
</dbReference>
<dbReference type="GO" id="GO:0009116">
    <property type="term" value="P:nucleoside metabolic process"/>
    <property type="evidence" value="ECO:0007669"/>
    <property type="project" value="InterPro"/>
</dbReference>
<proteinExistence type="inferred from homology"/>
<dbReference type="GO" id="GO:0005829">
    <property type="term" value="C:cytosol"/>
    <property type="evidence" value="ECO:0007669"/>
    <property type="project" value="TreeGrafter"/>
</dbReference>
<evidence type="ECO:0000259" key="3">
    <source>
        <dbReference type="Pfam" id="PF01048"/>
    </source>
</evidence>
<feature type="domain" description="Nucleoside phosphorylase" evidence="3">
    <location>
        <begin position="29"/>
        <end position="211"/>
    </location>
</feature>
<comment type="function">
    <text evidence="1">Catalyzes the hydrolysis of futalosine (FL) to dehypoxanthine futalosine (DHFL) and hypoxanthine, a step in the biosynthesis of menaquinone (MK, vitamin K2).</text>
</comment>
<dbReference type="EC" id="3.2.2.26" evidence="1 2"/>
<dbReference type="PANTHER" id="PTHR46832:SF2">
    <property type="entry name" value="FUTALOSINE HYDROLASE"/>
    <property type="match status" value="1"/>
</dbReference>
<dbReference type="RefSeq" id="WP_104936682.1">
    <property type="nucleotide sequence ID" value="NZ_CP021255.1"/>
</dbReference>
<dbReference type="UniPathway" id="UPA00079"/>
<evidence type="ECO:0000313" key="5">
    <source>
        <dbReference type="Proteomes" id="UP000239867"/>
    </source>
</evidence>
<dbReference type="HAMAP" id="MF_00991">
    <property type="entry name" value="MqnB"/>
    <property type="match status" value="1"/>
</dbReference>
<dbReference type="InterPro" id="IPR035994">
    <property type="entry name" value="Nucleoside_phosphorylase_sf"/>
</dbReference>
<dbReference type="GO" id="GO:0008930">
    <property type="term" value="F:methylthioadenosine nucleosidase activity"/>
    <property type="evidence" value="ECO:0007669"/>
    <property type="project" value="TreeGrafter"/>
</dbReference>
<dbReference type="GO" id="GO:0009234">
    <property type="term" value="P:menaquinone biosynthetic process"/>
    <property type="evidence" value="ECO:0007669"/>
    <property type="project" value="UniProtKB-UniRule"/>
</dbReference>
<dbReference type="EMBL" id="CP021255">
    <property type="protein sequence ID" value="AVD71420.1"/>
    <property type="molecule type" value="Genomic_DNA"/>
</dbReference>
<dbReference type="InterPro" id="IPR000845">
    <property type="entry name" value="Nucleoside_phosphorylase_d"/>
</dbReference>
<dbReference type="KEGG" id="deo:CAY53_08025"/>
<comment type="similarity">
    <text evidence="1">Belongs to the PNP/UDP phosphorylase family. Futalosine hydrolase subfamily.</text>
</comment>
<name>A0A2L1GP13_9BACT</name>
<evidence type="ECO:0000256" key="2">
    <source>
        <dbReference type="NCBIfam" id="TIGR03664"/>
    </source>
</evidence>
<dbReference type="Gene3D" id="3.40.50.1580">
    <property type="entry name" value="Nucleoside phosphorylase domain"/>
    <property type="match status" value="1"/>
</dbReference>
<gene>
    <name evidence="1" type="primary">mqnB</name>
    <name evidence="4" type="ORF">CAY53_08025</name>
</gene>
<dbReference type="SUPFAM" id="SSF53167">
    <property type="entry name" value="Purine and uridine phosphorylases"/>
    <property type="match status" value="1"/>
</dbReference>
<dbReference type="GO" id="GO:0019284">
    <property type="term" value="P:L-methionine salvage from S-adenosylmethionine"/>
    <property type="evidence" value="ECO:0007669"/>
    <property type="project" value="TreeGrafter"/>
</dbReference>
<organism evidence="4 5">
    <name type="scientific">Desulfobulbus oralis</name>
    <dbReference type="NCBI Taxonomy" id="1986146"/>
    <lineage>
        <taxon>Bacteria</taxon>
        <taxon>Pseudomonadati</taxon>
        <taxon>Thermodesulfobacteriota</taxon>
        <taxon>Desulfobulbia</taxon>
        <taxon>Desulfobulbales</taxon>
        <taxon>Desulfobulbaceae</taxon>
        <taxon>Desulfobulbus</taxon>
    </lineage>
</organism>
<dbReference type="Pfam" id="PF01048">
    <property type="entry name" value="PNP_UDP_1"/>
    <property type="match status" value="1"/>
</dbReference>
<dbReference type="Proteomes" id="UP000239867">
    <property type="component" value="Chromosome"/>
</dbReference>
<keyword evidence="1 4" id="KW-0378">Hydrolase</keyword>
<dbReference type="AlphaFoldDB" id="A0A2L1GP13"/>
<evidence type="ECO:0000313" key="4">
    <source>
        <dbReference type="EMBL" id="AVD71420.1"/>
    </source>
</evidence>
<protein>
    <recommendedName>
        <fullName evidence="1 2">Futalosine hydrolase</fullName>
        <shortName evidence="1">FL hydrolase</shortName>
        <ecNumber evidence="1 2">3.2.2.26</ecNumber>
    </recommendedName>
    <alternativeName>
        <fullName evidence="1">Futalosine nucleosidase</fullName>
    </alternativeName>
    <alternativeName>
        <fullName evidence="1">Menaquinone biosynthetic enzyme MqnB</fullName>
    </alternativeName>
</protein>
<keyword evidence="1" id="KW-0474">Menaquinone biosynthesis</keyword>
<reference evidence="4 5" key="1">
    <citation type="journal article" date="2018" name="MBio">
        <title>Insights into the evolution of host association through the isolation and characterization of a novel human periodontal pathobiont, Desulfobulbus oralis.</title>
        <authorList>
            <person name="Cross K.L."/>
            <person name="Chirania P."/>
            <person name="Xiong W."/>
            <person name="Beall C.J."/>
            <person name="Elkins J.G."/>
            <person name="Giannone R.J."/>
            <person name="Griffen A.L."/>
            <person name="Guss A.M."/>
            <person name="Hettich R.L."/>
            <person name="Joshi S.S."/>
            <person name="Mokrzan E.M."/>
            <person name="Martin R.K."/>
            <person name="Zhulin I.B."/>
            <person name="Leys E.J."/>
            <person name="Podar M."/>
        </authorList>
    </citation>
    <scope>NUCLEOTIDE SEQUENCE [LARGE SCALE GENOMIC DNA]</scope>
    <source>
        <strain evidence="4 5">ORNL</strain>
    </source>
</reference>
<evidence type="ECO:0000256" key="1">
    <source>
        <dbReference type="HAMAP-Rule" id="MF_00991"/>
    </source>
</evidence>